<proteinExistence type="predicted"/>
<comment type="caution">
    <text evidence="2">The sequence shown here is derived from an EMBL/GenBank/DDBJ whole genome shotgun (WGS) entry which is preliminary data.</text>
</comment>
<accession>A0AAV9JVH6</accession>
<evidence type="ECO:0000313" key="2">
    <source>
        <dbReference type="EMBL" id="KAK4549300.1"/>
    </source>
</evidence>
<dbReference type="EMBL" id="JAVFHQ010000005">
    <property type="protein sequence ID" value="KAK4549300.1"/>
    <property type="molecule type" value="Genomic_DNA"/>
</dbReference>
<evidence type="ECO:0000313" key="3">
    <source>
        <dbReference type="Proteomes" id="UP001324427"/>
    </source>
</evidence>
<evidence type="ECO:0000256" key="1">
    <source>
        <dbReference type="SAM" id="MobiDB-lite"/>
    </source>
</evidence>
<feature type="compositionally biased region" description="Polar residues" evidence="1">
    <location>
        <begin position="107"/>
        <end position="116"/>
    </location>
</feature>
<feature type="compositionally biased region" description="Basic residues" evidence="1">
    <location>
        <begin position="48"/>
        <end position="57"/>
    </location>
</feature>
<name>A0AAV9JVH6_9PEZI</name>
<feature type="non-terminal residue" evidence="2">
    <location>
        <position position="1"/>
    </location>
</feature>
<feature type="region of interest" description="Disordered" evidence="1">
    <location>
        <begin position="1"/>
        <end position="116"/>
    </location>
</feature>
<dbReference type="AlphaFoldDB" id="A0AAV9JVH6"/>
<gene>
    <name evidence="2" type="ORF">LTR36_007759</name>
</gene>
<reference evidence="2 3" key="1">
    <citation type="submission" date="2021-11" db="EMBL/GenBank/DDBJ databases">
        <title>Black yeast isolated from Biological Soil Crust.</title>
        <authorList>
            <person name="Kurbessoian T."/>
        </authorList>
    </citation>
    <scope>NUCLEOTIDE SEQUENCE [LARGE SCALE GENOMIC DNA]</scope>
    <source>
        <strain evidence="2 3">CCFEE 5522</strain>
    </source>
</reference>
<feature type="compositionally biased region" description="Basic and acidic residues" evidence="1">
    <location>
        <begin position="76"/>
        <end position="87"/>
    </location>
</feature>
<sequence>PSHASAAQVPIPESHGGGWSEEESDGLGDTRTVVPDDSISCVDLTKPRSTRSSHKSSRQGGGSSSSRRSEAAGSDRTVKPSKKEGSRHSAATLPVRSREEYYGSGQSGKRSTLSYA</sequence>
<protein>
    <submittedName>
        <fullName evidence="2">Uncharacterized protein</fullName>
    </submittedName>
</protein>
<organism evidence="2 3">
    <name type="scientific">Oleoguttula mirabilis</name>
    <dbReference type="NCBI Taxonomy" id="1507867"/>
    <lineage>
        <taxon>Eukaryota</taxon>
        <taxon>Fungi</taxon>
        <taxon>Dikarya</taxon>
        <taxon>Ascomycota</taxon>
        <taxon>Pezizomycotina</taxon>
        <taxon>Dothideomycetes</taxon>
        <taxon>Dothideomycetidae</taxon>
        <taxon>Mycosphaerellales</taxon>
        <taxon>Teratosphaeriaceae</taxon>
        <taxon>Oleoguttula</taxon>
    </lineage>
</organism>
<keyword evidence="3" id="KW-1185">Reference proteome</keyword>
<dbReference type="Proteomes" id="UP001324427">
    <property type="component" value="Unassembled WGS sequence"/>
</dbReference>